<dbReference type="PANTHER" id="PTHR30349">
    <property type="entry name" value="PHAGE INTEGRASE-RELATED"/>
    <property type="match status" value="1"/>
</dbReference>
<dbReference type="InterPro" id="IPR013762">
    <property type="entry name" value="Integrase-like_cat_sf"/>
</dbReference>
<feature type="domain" description="Tyr recombinase" evidence="4">
    <location>
        <begin position="182"/>
        <end position="291"/>
    </location>
</feature>
<dbReference type="GO" id="GO:0006310">
    <property type="term" value="P:DNA recombination"/>
    <property type="evidence" value="ECO:0007669"/>
    <property type="project" value="UniProtKB-KW"/>
</dbReference>
<dbReference type="PROSITE" id="PS51900">
    <property type="entry name" value="CB"/>
    <property type="match status" value="1"/>
</dbReference>
<dbReference type="InterPro" id="IPR002104">
    <property type="entry name" value="Integrase_catalytic"/>
</dbReference>
<dbReference type="InterPro" id="IPR010998">
    <property type="entry name" value="Integrase_recombinase_N"/>
</dbReference>
<dbReference type="SUPFAM" id="SSF56349">
    <property type="entry name" value="DNA breaking-rejoining enzymes"/>
    <property type="match status" value="1"/>
</dbReference>
<dbReference type="InterPro" id="IPR050090">
    <property type="entry name" value="Tyrosine_recombinase_XerCD"/>
</dbReference>
<keyword evidence="3" id="KW-0233">DNA recombination</keyword>
<dbReference type="Gene3D" id="1.10.150.130">
    <property type="match status" value="1"/>
</dbReference>
<name>A0A382J4N2_9ZZZZ</name>
<accession>A0A382J4N2</accession>
<evidence type="ECO:0000256" key="2">
    <source>
        <dbReference type="ARBA" id="ARBA00023125"/>
    </source>
</evidence>
<evidence type="ECO:0008006" key="7">
    <source>
        <dbReference type="Google" id="ProtNLM"/>
    </source>
</evidence>
<dbReference type="AlphaFoldDB" id="A0A382J4N2"/>
<evidence type="ECO:0000256" key="3">
    <source>
        <dbReference type="ARBA" id="ARBA00023172"/>
    </source>
</evidence>
<dbReference type="PANTHER" id="PTHR30349:SF64">
    <property type="entry name" value="PROPHAGE INTEGRASE INTD-RELATED"/>
    <property type="match status" value="1"/>
</dbReference>
<comment type="similarity">
    <text evidence="1">Belongs to the 'phage' integrase family.</text>
</comment>
<dbReference type="EMBL" id="UINC01071120">
    <property type="protein sequence ID" value="SVC05791.1"/>
    <property type="molecule type" value="Genomic_DNA"/>
</dbReference>
<evidence type="ECO:0000259" key="5">
    <source>
        <dbReference type="PROSITE" id="PS51900"/>
    </source>
</evidence>
<dbReference type="GO" id="GO:0015074">
    <property type="term" value="P:DNA integration"/>
    <property type="evidence" value="ECO:0007669"/>
    <property type="project" value="InterPro"/>
</dbReference>
<sequence length="291" mass="33426">MDVFYDPRCGIYLNGKSYYISYYLPNGNRVCRTLGSKNRKVAKRLMHQKEGCLLNGEFDERDIKKMPELRTLNGPRLRINEAAQEYLYATSAGRKPKTQINDSYSLLSLVSRFQKEFVDEIRLYDIQILITELHEEGKAQASLKTYLGILKKFFGWLEESGLAEIRNPVKGKVIIPNSSGLVRDRLPSFEEVAVLISDECAIQPLVRFLAFTGCRVGEALHMEWQDVIDGVWMIQRKPNCPTAFGLGWSPKWDKSRQVPLIKEALEVFESQPQISRWVFPKTNGTRRGSLK</sequence>
<evidence type="ECO:0000259" key="4">
    <source>
        <dbReference type="PROSITE" id="PS51898"/>
    </source>
</evidence>
<feature type="non-terminal residue" evidence="6">
    <location>
        <position position="291"/>
    </location>
</feature>
<reference evidence="6" key="1">
    <citation type="submission" date="2018-05" db="EMBL/GenBank/DDBJ databases">
        <authorList>
            <person name="Lanie J.A."/>
            <person name="Ng W.-L."/>
            <person name="Kazmierczak K.M."/>
            <person name="Andrzejewski T.M."/>
            <person name="Davidsen T.M."/>
            <person name="Wayne K.J."/>
            <person name="Tettelin H."/>
            <person name="Glass J.I."/>
            <person name="Rusch D."/>
            <person name="Podicherti R."/>
            <person name="Tsui H.-C.T."/>
            <person name="Winkler M.E."/>
        </authorList>
    </citation>
    <scope>NUCLEOTIDE SEQUENCE</scope>
</reference>
<feature type="domain" description="Core-binding (CB)" evidence="5">
    <location>
        <begin position="77"/>
        <end position="158"/>
    </location>
</feature>
<keyword evidence="2" id="KW-0238">DNA-binding</keyword>
<proteinExistence type="inferred from homology"/>
<gene>
    <name evidence="6" type="ORF">METZ01_LOCUS258645</name>
</gene>
<evidence type="ECO:0000313" key="6">
    <source>
        <dbReference type="EMBL" id="SVC05791.1"/>
    </source>
</evidence>
<dbReference type="PROSITE" id="PS51898">
    <property type="entry name" value="TYR_RECOMBINASE"/>
    <property type="match status" value="1"/>
</dbReference>
<dbReference type="InterPro" id="IPR044068">
    <property type="entry name" value="CB"/>
</dbReference>
<organism evidence="6">
    <name type="scientific">marine metagenome</name>
    <dbReference type="NCBI Taxonomy" id="408172"/>
    <lineage>
        <taxon>unclassified sequences</taxon>
        <taxon>metagenomes</taxon>
        <taxon>ecological metagenomes</taxon>
    </lineage>
</organism>
<dbReference type="GO" id="GO:0003677">
    <property type="term" value="F:DNA binding"/>
    <property type="evidence" value="ECO:0007669"/>
    <property type="project" value="UniProtKB-KW"/>
</dbReference>
<protein>
    <recommendedName>
        <fullName evidence="7">Core-binding (CB) domain-containing protein</fullName>
    </recommendedName>
</protein>
<dbReference type="Gene3D" id="1.10.443.10">
    <property type="entry name" value="Intergrase catalytic core"/>
    <property type="match status" value="1"/>
</dbReference>
<dbReference type="InterPro" id="IPR011010">
    <property type="entry name" value="DNA_brk_join_enz"/>
</dbReference>
<evidence type="ECO:0000256" key="1">
    <source>
        <dbReference type="ARBA" id="ARBA00008857"/>
    </source>
</evidence>